<keyword evidence="1" id="KW-0732">Signal</keyword>
<evidence type="ECO:0000256" key="1">
    <source>
        <dbReference type="SAM" id="SignalP"/>
    </source>
</evidence>
<comment type="caution">
    <text evidence="2">The sequence shown here is derived from an EMBL/GenBank/DDBJ whole genome shotgun (WGS) entry which is preliminary data.</text>
</comment>
<reference evidence="2" key="1">
    <citation type="submission" date="2023-11" db="EMBL/GenBank/DDBJ databases">
        <authorList>
            <person name="De Vega J J."/>
            <person name="De Vega J J."/>
        </authorList>
    </citation>
    <scope>NUCLEOTIDE SEQUENCE</scope>
</reference>
<sequence>MRFNLLPGIFSLFLALPVVASALLSINPNPDVLLSPESLPLQLPRTNAERLRLRLPLMKPGRKLQGLGSPVKQMIEEAVPPRPSSAPIPLCVSLPASLVRLPLTVRIGRQTCAISVSIGGTLRGFLAPTLNPFGEFNAIQQDRAVALLVRFPYKPGTGNVSEVDLQMLNGPAGGFKEMYLGLVVGYSDTNNTLGPGSRNYVYLSATSQAQPGGAPSLGESTINSFSMRTGIAEAVESAVWQYCPVSQDLRAFWVNDGAQTVPLKVVFKADSDAAFVLTGDLDAWRRAFGFFPEAVRAWYLSSSRAQLLSHVHRRFSAFR</sequence>
<name>A0AAD2JYK9_9AGAR</name>
<protein>
    <submittedName>
        <fullName evidence="2">Uncharacterized protein</fullName>
    </submittedName>
</protein>
<accession>A0AAD2JYK9</accession>
<keyword evidence="3" id="KW-1185">Reference proteome</keyword>
<dbReference type="AlphaFoldDB" id="A0AAD2JYK9"/>
<dbReference type="EMBL" id="CAVNYO010000138">
    <property type="protein sequence ID" value="CAK5269066.1"/>
    <property type="molecule type" value="Genomic_DNA"/>
</dbReference>
<feature type="chain" id="PRO_5042198698" evidence="1">
    <location>
        <begin position="23"/>
        <end position="319"/>
    </location>
</feature>
<organism evidence="2 3">
    <name type="scientific">Mycena citricolor</name>
    <dbReference type="NCBI Taxonomy" id="2018698"/>
    <lineage>
        <taxon>Eukaryota</taxon>
        <taxon>Fungi</taxon>
        <taxon>Dikarya</taxon>
        <taxon>Basidiomycota</taxon>
        <taxon>Agaricomycotina</taxon>
        <taxon>Agaricomycetes</taxon>
        <taxon>Agaricomycetidae</taxon>
        <taxon>Agaricales</taxon>
        <taxon>Marasmiineae</taxon>
        <taxon>Mycenaceae</taxon>
        <taxon>Mycena</taxon>
    </lineage>
</organism>
<proteinExistence type="predicted"/>
<evidence type="ECO:0000313" key="2">
    <source>
        <dbReference type="EMBL" id="CAK5269066.1"/>
    </source>
</evidence>
<dbReference type="Proteomes" id="UP001295794">
    <property type="component" value="Unassembled WGS sequence"/>
</dbReference>
<evidence type="ECO:0000313" key="3">
    <source>
        <dbReference type="Proteomes" id="UP001295794"/>
    </source>
</evidence>
<feature type="signal peptide" evidence="1">
    <location>
        <begin position="1"/>
        <end position="22"/>
    </location>
</feature>
<gene>
    <name evidence="2" type="ORF">MYCIT1_LOCUS12523</name>
</gene>